<comment type="caution">
    <text evidence="1">The sequence shown here is derived from an EMBL/GenBank/DDBJ whole genome shotgun (WGS) entry which is preliminary data.</text>
</comment>
<gene>
    <name evidence="1" type="ORF">RDB_LOCUS192280</name>
</gene>
<sequence length="117" mass="13323">MCLPCLPPPSHLLAVPHAVAACVLVTCASRPPSLYLSDLVLRPNFYRYGHGIPLCCLYAYLLTSLAPRMYIVFFPPHSLEFRLTPQLCVYDTIAFERWQATSTGDVCLQRRWEHLVE</sequence>
<evidence type="ECO:0000313" key="2">
    <source>
        <dbReference type="Proteomes" id="UP000663827"/>
    </source>
</evidence>
<proteinExistence type="predicted"/>
<accession>A0A8H3ECP0</accession>
<reference evidence="1" key="1">
    <citation type="submission" date="2021-01" db="EMBL/GenBank/DDBJ databases">
        <authorList>
            <person name="Kaushik A."/>
        </authorList>
    </citation>
    <scope>NUCLEOTIDE SEQUENCE</scope>
    <source>
        <strain evidence="1">AG5</strain>
    </source>
</reference>
<organism evidence="1 2">
    <name type="scientific">Rhizoctonia solani</name>
    <dbReference type="NCBI Taxonomy" id="456999"/>
    <lineage>
        <taxon>Eukaryota</taxon>
        <taxon>Fungi</taxon>
        <taxon>Dikarya</taxon>
        <taxon>Basidiomycota</taxon>
        <taxon>Agaricomycotina</taxon>
        <taxon>Agaricomycetes</taxon>
        <taxon>Cantharellales</taxon>
        <taxon>Ceratobasidiaceae</taxon>
        <taxon>Rhizoctonia</taxon>
    </lineage>
</organism>
<evidence type="ECO:0000313" key="1">
    <source>
        <dbReference type="EMBL" id="CAE7233861.1"/>
    </source>
</evidence>
<dbReference type="Proteomes" id="UP000663827">
    <property type="component" value="Unassembled WGS sequence"/>
</dbReference>
<protein>
    <submittedName>
        <fullName evidence="1">Uncharacterized protein</fullName>
    </submittedName>
</protein>
<feature type="non-terminal residue" evidence="1">
    <location>
        <position position="117"/>
    </location>
</feature>
<name>A0A8H3ECP0_9AGAM</name>
<dbReference type="EMBL" id="CAJNJQ010006650">
    <property type="protein sequence ID" value="CAE7233861.1"/>
    <property type="molecule type" value="Genomic_DNA"/>
</dbReference>
<dbReference type="AlphaFoldDB" id="A0A8H3ECP0"/>